<feature type="compositionally biased region" description="Polar residues" evidence="1">
    <location>
        <begin position="10"/>
        <end position="20"/>
    </location>
</feature>
<name>A0A2Z7B5M0_9LAMI</name>
<evidence type="ECO:0000313" key="3">
    <source>
        <dbReference type="Proteomes" id="UP000250235"/>
    </source>
</evidence>
<dbReference type="Proteomes" id="UP000250235">
    <property type="component" value="Unassembled WGS sequence"/>
</dbReference>
<dbReference type="AlphaFoldDB" id="A0A2Z7B5M0"/>
<evidence type="ECO:0000313" key="2">
    <source>
        <dbReference type="EMBL" id="KZV29805.1"/>
    </source>
</evidence>
<gene>
    <name evidence="2" type="ORF">F511_43724</name>
</gene>
<sequence length="196" mass="20941">MSIVFGCPPTKSSPKISKFQNRPKRARYRIPARKLHGLPGTGPNITLEEFSRHDIAGASPERRPPPAAPPRKNAHGAKATLGRNIAHRLATHVASPCAHHSTTGQQGAQPAANLHRNMAPSKIGQRLARSGATSTDVTLDQRPSIVRTTRDGVAHEARRFASGAHVKRAHVRARRGAVACGGGGRPKSKTLLMISI</sequence>
<reference evidence="2 3" key="1">
    <citation type="journal article" date="2015" name="Proc. Natl. Acad. Sci. U.S.A.">
        <title>The resurrection genome of Boea hygrometrica: A blueprint for survival of dehydration.</title>
        <authorList>
            <person name="Xiao L."/>
            <person name="Yang G."/>
            <person name="Zhang L."/>
            <person name="Yang X."/>
            <person name="Zhao S."/>
            <person name="Ji Z."/>
            <person name="Zhou Q."/>
            <person name="Hu M."/>
            <person name="Wang Y."/>
            <person name="Chen M."/>
            <person name="Xu Y."/>
            <person name="Jin H."/>
            <person name="Xiao X."/>
            <person name="Hu G."/>
            <person name="Bao F."/>
            <person name="Hu Y."/>
            <person name="Wan P."/>
            <person name="Li L."/>
            <person name="Deng X."/>
            <person name="Kuang T."/>
            <person name="Xiang C."/>
            <person name="Zhu J.K."/>
            <person name="Oliver M.J."/>
            <person name="He Y."/>
        </authorList>
    </citation>
    <scope>NUCLEOTIDE SEQUENCE [LARGE SCALE GENOMIC DNA]</scope>
    <source>
        <strain evidence="3">cv. XS01</strain>
    </source>
</reference>
<accession>A0A2Z7B5M0</accession>
<protein>
    <submittedName>
        <fullName evidence="2">Uncharacterized protein</fullName>
    </submittedName>
</protein>
<feature type="region of interest" description="Disordered" evidence="1">
    <location>
        <begin position="1"/>
        <end position="25"/>
    </location>
</feature>
<organism evidence="2 3">
    <name type="scientific">Dorcoceras hygrometricum</name>
    <dbReference type="NCBI Taxonomy" id="472368"/>
    <lineage>
        <taxon>Eukaryota</taxon>
        <taxon>Viridiplantae</taxon>
        <taxon>Streptophyta</taxon>
        <taxon>Embryophyta</taxon>
        <taxon>Tracheophyta</taxon>
        <taxon>Spermatophyta</taxon>
        <taxon>Magnoliopsida</taxon>
        <taxon>eudicotyledons</taxon>
        <taxon>Gunneridae</taxon>
        <taxon>Pentapetalae</taxon>
        <taxon>asterids</taxon>
        <taxon>lamiids</taxon>
        <taxon>Lamiales</taxon>
        <taxon>Gesneriaceae</taxon>
        <taxon>Didymocarpoideae</taxon>
        <taxon>Trichosporeae</taxon>
        <taxon>Loxocarpinae</taxon>
        <taxon>Dorcoceras</taxon>
    </lineage>
</organism>
<keyword evidence="3" id="KW-1185">Reference proteome</keyword>
<evidence type="ECO:0000256" key="1">
    <source>
        <dbReference type="SAM" id="MobiDB-lite"/>
    </source>
</evidence>
<proteinExistence type="predicted"/>
<dbReference type="EMBL" id="KV009018">
    <property type="protein sequence ID" value="KZV29805.1"/>
    <property type="molecule type" value="Genomic_DNA"/>
</dbReference>
<feature type="region of interest" description="Disordered" evidence="1">
    <location>
        <begin position="56"/>
        <end position="76"/>
    </location>
</feature>